<feature type="transmembrane region" description="Helical" evidence="1">
    <location>
        <begin position="504"/>
        <end position="525"/>
    </location>
</feature>
<dbReference type="RefSeq" id="XP_020071371.1">
    <property type="nucleotide sequence ID" value="XM_020216318.1"/>
</dbReference>
<reference evidence="3 4" key="1">
    <citation type="journal article" date="2016" name="Proc. Natl. Acad. Sci. U.S.A.">
        <title>Comparative genomics of biotechnologically important yeasts.</title>
        <authorList>
            <person name="Riley R."/>
            <person name="Haridas S."/>
            <person name="Wolfe K.H."/>
            <person name="Lopes M.R."/>
            <person name="Hittinger C.T."/>
            <person name="Goeker M."/>
            <person name="Salamov A.A."/>
            <person name="Wisecaver J.H."/>
            <person name="Long T.M."/>
            <person name="Calvey C.H."/>
            <person name="Aerts A.L."/>
            <person name="Barry K.W."/>
            <person name="Choi C."/>
            <person name="Clum A."/>
            <person name="Coughlan A.Y."/>
            <person name="Deshpande S."/>
            <person name="Douglass A.P."/>
            <person name="Hanson S.J."/>
            <person name="Klenk H.-P."/>
            <person name="LaButti K.M."/>
            <person name="Lapidus A."/>
            <person name="Lindquist E.A."/>
            <person name="Lipzen A.M."/>
            <person name="Meier-Kolthoff J.P."/>
            <person name="Ohm R.A."/>
            <person name="Otillar R.P."/>
            <person name="Pangilinan J.L."/>
            <person name="Peng Y."/>
            <person name="Rokas A."/>
            <person name="Rosa C.A."/>
            <person name="Scheuner C."/>
            <person name="Sibirny A.A."/>
            <person name="Slot J.C."/>
            <person name="Stielow J.B."/>
            <person name="Sun H."/>
            <person name="Kurtzman C.P."/>
            <person name="Blackwell M."/>
            <person name="Grigoriev I.V."/>
            <person name="Jeffries T.W."/>
        </authorList>
    </citation>
    <scope>NUCLEOTIDE SEQUENCE [LARGE SCALE GENOMIC DNA]</scope>
    <source>
        <strain evidence="4">ATCC 18201 / CBS 1600 / BCRC 20928 / JCM 3617 / NBRC 0987 / NRRL Y-1542</strain>
    </source>
</reference>
<keyword evidence="1" id="KW-1133">Transmembrane helix</keyword>
<dbReference type="InterPro" id="IPR022703">
    <property type="entry name" value="DUF3533"/>
</dbReference>
<evidence type="ECO:0000259" key="2">
    <source>
        <dbReference type="Pfam" id="PF12051"/>
    </source>
</evidence>
<dbReference type="AlphaFoldDB" id="A0A1E4S4L3"/>
<feature type="transmembrane region" description="Helical" evidence="1">
    <location>
        <begin position="388"/>
        <end position="408"/>
    </location>
</feature>
<dbReference type="PANTHER" id="PTHR34814:SF1">
    <property type="entry name" value="NITROSOGUANIDINE RESISTANCE PROTEIN SNG1"/>
    <property type="match status" value="1"/>
</dbReference>
<evidence type="ECO:0000313" key="4">
    <source>
        <dbReference type="Proteomes" id="UP000094389"/>
    </source>
</evidence>
<dbReference type="EMBL" id="KV453928">
    <property type="protein sequence ID" value="ODV74332.1"/>
    <property type="molecule type" value="Genomic_DNA"/>
</dbReference>
<dbReference type="OMA" id="WTMVNLR"/>
<proteinExistence type="predicted"/>
<dbReference type="Proteomes" id="UP000094389">
    <property type="component" value="Unassembled WGS sequence"/>
</dbReference>
<feature type="domain" description="DUF3533" evidence="2">
    <location>
        <begin position="134"/>
        <end position="514"/>
    </location>
</feature>
<name>A0A1E4S4L3_CYBJN</name>
<evidence type="ECO:0000256" key="1">
    <source>
        <dbReference type="SAM" id="Phobius"/>
    </source>
</evidence>
<feature type="transmembrane region" description="Helical" evidence="1">
    <location>
        <begin position="438"/>
        <end position="460"/>
    </location>
</feature>
<dbReference type="GO" id="GO:0016020">
    <property type="term" value="C:membrane"/>
    <property type="evidence" value="ECO:0007669"/>
    <property type="project" value="TreeGrafter"/>
</dbReference>
<keyword evidence="1" id="KW-0472">Membrane</keyword>
<dbReference type="OrthoDB" id="2140105at2759"/>
<dbReference type="GeneID" id="30990714"/>
<feature type="transmembrane region" description="Helical" evidence="1">
    <location>
        <begin position="335"/>
        <end position="356"/>
    </location>
</feature>
<sequence length="621" mass="70093">MSVPILNQPGTHTYRSTFELLMAQLRNSRTSEADEITSLAPDIIEGQILRDDPILSNVISRAITGTREEWDEVRALQADSNLEEQAPPPALIQRRRSTISRTIRNSRQRIEKFGWYDDEFKRERIKVYSIFVRNYLLVSVILIVALGFMWGTYYNRQYRYVDMKMLIVSEDEVANGIVPIIGPSMNATAHIDGVAQRGGWEYVTRDEFLQHAADRNNTIDEEIFRLVHHQLYWSVLHVKPNATYQIYKAIVNNDTSFMMNGTLVEVFFETGRDIVTVSSYTVAFLNVFEQIFFKVIRTQFYRLVSQLPQDSLPNAAFFFAQPITFNFNDLRPASVILMAPLQIGLVYIVIFAFFLMTMTIPIQIYLASIVKGLRFLLFRFFWTQMANLTISLAYVVLNIAFGVTYKAAFGRSGALVLWAVAYLTIGSLAALNEIVASLCFLHFPALIGGWLLFLVVVNVAPTTSAMVLSNHFYRYGYAMPIHNAYDLCTVIFCNVYKGKMGRNFGILIAWFVSTNALAPFILIYVAKKRARMAAEDAEKAKLAELTPEPRRAISKTIGHDTSNQSLTADTDADTDLYTTVEATSETTDKDSVIRPAVGDGKLATSTSSDVAPFQTIKGTTK</sequence>
<keyword evidence="4" id="KW-1185">Reference proteome</keyword>
<organism evidence="3 4">
    <name type="scientific">Cyberlindnera jadinii (strain ATCC 18201 / CBS 1600 / BCRC 20928 / JCM 3617 / NBRC 0987 / NRRL Y-1542)</name>
    <name type="common">Torula yeast</name>
    <name type="synonym">Candida utilis</name>
    <dbReference type="NCBI Taxonomy" id="983966"/>
    <lineage>
        <taxon>Eukaryota</taxon>
        <taxon>Fungi</taxon>
        <taxon>Dikarya</taxon>
        <taxon>Ascomycota</taxon>
        <taxon>Saccharomycotina</taxon>
        <taxon>Saccharomycetes</taxon>
        <taxon>Phaffomycetales</taxon>
        <taxon>Phaffomycetaceae</taxon>
        <taxon>Cyberlindnera</taxon>
    </lineage>
</organism>
<dbReference type="Pfam" id="PF12051">
    <property type="entry name" value="DUF3533"/>
    <property type="match status" value="1"/>
</dbReference>
<protein>
    <recommendedName>
        <fullName evidence="2">DUF3533 domain-containing protein</fullName>
    </recommendedName>
</protein>
<dbReference type="PANTHER" id="PTHR34814">
    <property type="entry name" value="NITROSOGUANIDINE RESISTANCE PROTEIN SNG1"/>
    <property type="match status" value="1"/>
</dbReference>
<accession>A0A1E4S4L3</accession>
<dbReference type="InterPro" id="IPR053001">
    <property type="entry name" value="MNNG_permease-like"/>
</dbReference>
<gene>
    <name evidence="3" type="ORF">CYBJADRAFT_172314</name>
</gene>
<keyword evidence="1" id="KW-0812">Transmembrane</keyword>
<evidence type="ECO:0000313" key="3">
    <source>
        <dbReference type="EMBL" id="ODV74332.1"/>
    </source>
</evidence>
<dbReference type="STRING" id="983966.A0A1E4S4L3"/>
<feature type="transmembrane region" description="Helical" evidence="1">
    <location>
        <begin position="135"/>
        <end position="155"/>
    </location>
</feature>
<feature type="transmembrane region" description="Helical" evidence="1">
    <location>
        <begin position="414"/>
        <end position="431"/>
    </location>
</feature>